<keyword evidence="2" id="KW-1185">Reference proteome</keyword>
<dbReference type="SUPFAM" id="SSF56219">
    <property type="entry name" value="DNase I-like"/>
    <property type="match status" value="1"/>
</dbReference>
<proteinExistence type="predicted"/>
<evidence type="ECO:0000313" key="1">
    <source>
        <dbReference type="EMBL" id="KAK3101390.1"/>
    </source>
</evidence>
<organism evidence="1 2">
    <name type="scientific">Pinctada imbricata</name>
    <name type="common">Atlantic pearl-oyster</name>
    <name type="synonym">Pinctada martensii</name>
    <dbReference type="NCBI Taxonomy" id="66713"/>
    <lineage>
        <taxon>Eukaryota</taxon>
        <taxon>Metazoa</taxon>
        <taxon>Spiralia</taxon>
        <taxon>Lophotrochozoa</taxon>
        <taxon>Mollusca</taxon>
        <taxon>Bivalvia</taxon>
        <taxon>Autobranchia</taxon>
        <taxon>Pteriomorphia</taxon>
        <taxon>Pterioida</taxon>
        <taxon>Pterioidea</taxon>
        <taxon>Pteriidae</taxon>
        <taxon>Pinctada</taxon>
    </lineage>
</organism>
<dbReference type="AlphaFoldDB" id="A0AA88YKJ9"/>
<comment type="caution">
    <text evidence="1">The sequence shown here is derived from an EMBL/GenBank/DDBJ whole genome shotgun (WGS) entry which is preliminary data.</text>
</comment>
<sequence>MEESISMAMDDTDHIVLNGDWNIDFLKDLPPRLRSLFDLFNLRNVLSEPTRITALSSTCIDPIIISDAVKISECGTIDIPSDISDHYATYVSLCFESPIPVKYKRDIWLYKQADFSSFNAEIRAFEWNDLFSPLNINACILTFNRILIDMCKKFIPLKTVTIRPNDKPWYNSIMRHESRIRDRLHKIYVRTQSLIDKVKFRKQRNKVNNLKKSLQDSYYESLNDTLSEYKSNNPRQYWTMIRSLLRGTKPCQNIPPIIHRE</sequence>
<reference evidence="1" key="1">
    <citation type="submission" date="2019-08" db="EMBL/GenBank/DDBJ databases">
        <title>The improved chromosome-level genome for the pearl oyster Pinctada fucata martensii using PacBio sequencing and Hi-C.</title>
        <authorList>
            <person name="Zheng Z."/>
        </authorList>
    </citation>
    <scope>NUCLEOTIDE SEQUENCE</scope>
    <source>
        <strain evidence="1">ZZ-2019</strain>
        <tissue evidence="1">Adductor muscle</tissue>
    </source>
</reference>
<dbReference type="PANTHER" id="PTHR47510:SF3">
    <property type="entry name" value="ENDO_EXONUCLEASE_PHOSPHATASE DOMAIN-CONTAINING PROTEIN"/>
    <property type="match status" value="1"/>
</dbReference>
<dbReference type="InterPro" id="IPR036691">
    <property type="entry name" value="Endo/exonu/phosph_ase_sf"/>
</dbReference>
<dbReference type="EMBL" id="VSWD01000005">
    <property type="protein sequence ID" value="KAK3101390.1"/>
    <property type="molecule type" value="Genomic_DNA"/>
</dbReference>
<evidence type="ECO:0000313" key="2">
    <source>
        <dbReference type="Proteomes" id="UP001186944"/>
    </source>
</evidence>
<name>A0AA88YKJ9_PINIB</name>
<protein>
    <recommendedName>
        <fullName evidence="3">Endonuclease/exonuclease/phosphatase domain-containing protein</fullName>
    </recommendedName>
</protein>
<accession>A0AA88YKJ9</accession>
<dbReference type="Proteomes" id="UP001186944">
    <property type="component" value="Unassembled WGS sequence"/>
</dbReference>
<evidence type="ECO:0008006" key="3">
    <source>
        <dbReference type="Google" id="ProtNLM"/>
    </source>
</evidence>
<dbReference type="PANTHER" id="PTHR47510">
    <property type="entry name" value="REVERSE TRANSCRIPTASE DOMAIN-CONTAINING PROTEIN"/>
    <property type="match status" value="1"/>
</dbReference>
<gene>
    <name evidence="1" type="ORF">FSP39_003197</name>
</gene>